<keyword evidence="2" id="KW-0472">Membrane</keyword>
<keyword evidence="2" id="KW-1133">Transmembrane helix</keyword>
<evidence type="ECO:0000313" key="3">
    <source>
        <dbReference type="EMBL" id="KAF7763938.1"/>
    </source>
</evidence>
<protein>
    <submittedName>
        <fullName evidence="3">Uncharacterized protein</fullName>
    </submittedName>
</protein>
<dbReference type="Proteomes" id="UP000629468">
    <property type="component" value="Unassembled WGS sequence"/>
</dbReference>
<comment type="caution">
    <text evidence="3">The sequence shown here is derived from an EMBL/GenBank/DDBJ whole genome shotgun (WGS) entry which is preliminary data.</text>
</comment>
<evidence type="ECO:0000313" key="4">
    <source>
        <dbReference type="Proteomes" id="UP000629468"/>
    </source>
</evidence>
<dbReference type="EMBL" id="JABXXO010000011">
    <property type="protein sequence ID" value="KAF7763938.1"/>
    <property type="molecule type" value="Genomic_DNA"/>
</dbReference>
<feature type="region of interest" description="Disordered" evidence="1">
    <location>
        <begin position="650"/>
        <end position="685"/>
    </location>
</feature>
<evidence type="ECO:0000256" key="2">
    <source>
        <dbReference type="SAM" id="Phobius"/>
    </source>
</evidence>
<evidence type="ECO:0000256" key="1">
    <source>
        <dbReference type="SAM" id="MobiDB-lite"/>
    </source>
</evidence>
<sequence>MDVRQSDKLLLYIPVEAEAVLNHDIDCVQCLRRASCDHNQCNTCIHTIYIPSVGCHSDVFLRSESSKTTSAGATVFAFTSLTTFGALLIAIAGIVLPLGLRQGPLLPTSPQALPAEYMPDTSAIGLATTPNRGNFRYGRVCGFSSSKPCPGDLSDTNATVYAQTTVDIFNSTPHGPFSVQYRLFFTSDTFDRSSGILGTVHSNLLRDDIFTIEGLVVDMSATHPGIGFWNMSMPSLPSGGTWSEDVLWLEPATACVDTNLTVEYVISFGLNSAANVGSFNIIDHGGFYDLTQDYPQSNRDGQRVDLEQRAYKGAILSNRFAMLFLNSSRESSYEGRNYTLETHITTTLNIQVGLGQTTYMPLGYFNETDDRVAATVCRGFGPADTANLTNTEVFCGIFLAPPVRNDGGDPKVFDMGSRWSQRLHACASTTRASIQTTTFSTLNTSSIGDLRITRQPSDQPVLWAMEKTDLMIADINLMWGRVNDKYEGDSSLWTTRDFGTDSTSRAEALTDYAGVSDYAVKAKLQSLIDQDPVRGHANIRNIIWTDIMSNAVLGTTMKSNLMVTPNRPSIEYDFRFAIPGFILLALWLPSIVTALALVITRMLELRYVKQVLDHTSVGRVVTGSSLLGAEDHESTSGDMFAMPESFVDGEAGHMNESNNKGHHQQPLLGKMSMDRTTPGIIQNRA</sequence>
<proteinExistence type="predicted"/>
<feature type="transmembrane region" description="Helical" evidence="2">
    <location>
        <begin position="576"/>
        <end position="599"/>
    </location>
</feature>
<accession>A0A8H7C5W3</accession>
<name>A0A8H7C5W3_AGABI</name>
<organism evidence="3 4">
    <name type="scientific">Agaricus bisporus var. burnettii</name>
    <dbReference type="NCBI Taxonomy" id="192524"/>
    <lineage>
        <taxon>Eukaryota</taxon>
        <taxon>Fungi</taxon>
        <taxon>Dikarya</taxon>
        <taxon>Basidiomycota</taxon>
        <taxon>Agaricomycotina</taxon>
        <taxon>Agaricomycetes</taxon>
        <taxon>Agaricomycetidae</taxon>
        <taxon>Agaricales</taxon>
        <taxon>Agaricineae</taxon>
        <taxon>Agaricaceae</taxon>
        <taxon>Agaricus</taxon>
    </lineage>
</organism>
<keyword evidence="2" id="KW-0812">Transmembrane</keyword>
<reference evidence="3 4" key="1">
    <citation type="journal article" name="Sci. Rep.">
        <title>Telomere-to-telomere assembled and centromere annotated genomes of the two main subspecies of the button mushroom Agaricus bisporus reveal especially polymorphic chromosome ends.</title>
        <authorList>
            <person name="Sonnenberg A.S.M."/>
            <person name="Sedaghat-Telgerd N."/>
            <person name="Lavrijssen B."/>
            <person name="Ohm R.A."/>
            <person name="Hendrickx P.M."/>
            <person name="Scholtmeijer K."/>
            <person name="Baars J.J.P."/>
            <person name="van Peer A."/>
        </authorList>
    </citation>
    <scope>NUCLEOTIDE SEQUENCE [LARGE SCALE GENOMIC DNA]</scope>
    <source>
        <strain evidence="3 4">H119_p4</strain>
    </source>
</reference>
<dbReference type="AlphaFoldDB" id="A0A8H7C5W3"/>
<feature type="transmembrane region" description="Helical" evidence="2">
    <location>
        <begin position="75"/>
        <end position="100"/>
    </location>
</feature>
<gene>
    <name evidence="3" type="ORF">Agabi119p4_8475</name>
</gene>